<comment type="caution">
    <text evidence="6">The sequence shown here is derived from an EMBL/GenBank/DDBJ whole genome shotgun (WGS) entry which is preliminary data.</text>
</comment>
<dbReference type="GO" id="GO:0008170">
    <property type="term" value="F:N-methyltransferase activity"/>
    <property type="evidence" value="ECO:0007669"/>
    <property type="project" value="UniProtKB-ARBA"/>
</dbReference>
<keyword evidence="7" id="KW-1185">Reference proteome</keyword>
<evidence type="ECO:0000313" key="7">
    <source>
        <dbReference type="Proteomes" id="UP000023067"/>
    </source>
</evidence>
<dbReference type="Pfam" id="PF05175">
    <property type="entry name" value="MTS"/>
    <property type="match status" value="1"/>
</dbReference>
<sequence length="421" mass="43386">MSTPEPAETFLHQSDRVILEHALAEPEGGAGRDLIVLEDASGELTARALDAAVARPGARVIGWSASHRLTAALRERFSAQIAAGSLILPAADGEPTPLVDHLAAATSAASAPAAGAPTAAADAAADATTSPDGGAATSAGGDLLALMRLPKALRELDARARELAVHALATGAELELVAGGRVKHMSRSQNETLARTFAEVAASRGIGKSRALAACGPRPGTRLLEPARGAARLRVRGQQREIPLRGVGGVFGSASADAGSVLLVETLDAGIASLEGVERAIDLGGGNGLMTAYLAAALPDAQVLSSDDDADAVASARLTLAAAGLARDGVSVRWDDALSQEEPASADLLVLNPPFHDGTAVDATLVQELLDAAARVLRRGGQLWMVHNSHLRYRPELERRVGRVQQASRDRRFTVLVATRA</sequence>
<dbReference type="PANTHER" id="PTHR47816">
    <property type="entry name" value="RIBOSOMAL RNA SMALL SUBUNIT METHYLTRANSFERASE C"/>
    <property type="match status" value="1"/>
</dbReference>
<dbReference type="PANTHER" id="PTHR47816:SF5">
    <property type="entry name" value="RIBOSOMAL RNA LARGE SUBUNIT METHYLTRANSFERASE G"/>
    <property type="match status" value="1"/>
</dbReference>
<dbReference type="GO" id="GO:0008757">
    <property type="term" value="F:S-adenosylmethionine-dependent methyltransferase activity"/>
    <property type="evidence" value="ECO:0007669"/>
    <property type="project" value="InterPro"/>
</dbReference>
<dbReference type="GO" id="GO:0032259">
    <property type="term" value="P:methylation"/>
    <property type="evidence" value="ECO:0007669"/>
    <property type="project" value="UniProtKB-KW"/>
</dbReference>
<dbReference type="PROSITE" id="PS00092">
    <property type="entry name" value="N6_MTASE"/>
    <property type="match status" value="1"/>
</dbReference>
<keyword evidence="4 6" id="KW-0808">Transferase</keyword>
<dbReference type="AlphaFoldDB" id="Z9JVP8"/>
<accession>Z9JVP8</accession>
<feature type="domain" description="Methyltransferase small" evidence="5">
    <location>
        <begin position="246"/>
        <end position="416"/>
    </location>
</feature>
<dbReference type="CDD" id="cd02440">
    <property type="entry name" value="AdoMet_MTases"/>
    <property type="match status" value="1"/>
</dbReference>
<gene>
    <name evidence="6" type="ORF">BF93_14590</name>
</gene>
<dbReference type="InterPro" id="IPR002052">
    <property type="entry name" value="DNA_methylase_N6_adenine_CS"/>
</dbReference>
<dbReference type="RefSeq" id="WP_051486612.1">
    <property type="nucleotide sequence ID" value="NZ_KK069990.1"/>
</dbReference>
<dbReference type="Gene3D" id="3.40.50.150">
    <property type="entry name" value="Vaccinia Virus protein VP39"/>
    <property type="match status" value="2"/>
</dbReference>
<evidence type="ECO:0000313" key="6">
    <source>
        <dbReference type="EMBL" id="EWS82043.1"/>
    </source>
</evidence>
<evidence type="ECO:0000256" key="2">
    <source>
        <dbReference type="ARBA" id="ARBA00022552"/>
    </source>
</evidence>
<keyword evidence="1" id="KW-0963">Cytoplasm</keyword>
<keyword evidence="3 6" id="KW-0489">Methyltransferase</keyword>
<dbReference type="Proteomes" id="UP000023067">
    <property type="component" value="Unassembled WGS sequence"/>
</dbReference>
<dbReference type="eggNOG" id="COG2813">
    <property type="taxonomic scope" value="Bacteria"/>
</dbReference>
<proteinExistence type="predicted"/>
<name>Z9JVP8_9MICO</name>
<dbReference type="InterPro" id="IPR007848">
    <property type="entry name" value="Small_mtfrase_dom"/>
</dbReference>
<evidence type="ECO:0000256" key="4">
    <source>
        <dbReference type="ARBA" id="ARBA00022679"/>
    </source>
</evidence>
<dbReference type="GO" id="GO:0003676">
    <property type="term" value="F:nucleic acid binding"/>
    <property type="evidence" value="ECO:0007669"/>
    <property type="project" value="InterPro"/>
</dbReference>
<dbReference type="GO" id="GO:0006364">
    <property type="term" value="P:rRNA processing"/>
    <property type="evidence" value="ECO:0007669"/>
    <property type="project" value="UniProtKB-KW"/>
</dbReference>
<dbReference type="SUPFAM" id="SSF53335">
    <property type="entry name" value="S-adenosyl-L-methionine-dependent methyltransferases"/>
    <property type="match status" value="1"/>
</dbReference>
<protein>
    <submittedName>
        <fullName evidence="6">Methyltransferase</fullName>
    </submittedName>
</protein>
<organism evidence="6 7">
    <name type="scientific">Brachybacterium phenoliresistens</name>
    <dbReference type="NCBI Taxonomy" id="396014"/>
    <lineage>
        <taxon>Bacteria</taxon>
        <taxon>Bacillati</taxon>
        <taxon>Actinomycetota</taxon>
        <taxon>Actinomycetes</taxon>
        <taxon>Micrococcales</taxon>
        <taxon>Dermabacteraceae</taxon>
        <taxon>Brachybacterium</taxon>
    </lineage>
</organism>
<evidence type="ECO:0000259" key="5">
    <source>
        <dbReference type="Pfam" id="PF05175"/>
    </source>
</evidence>
<keyword evidence="2" id="KW-0698">rRNA processing</keyword>
<dbReference type="InterPro" id="IPR046977">
    <property type="entry name" value="RsmC/RlmG"/>
</dbReference>
<evidence type="ECO:0000256" key="3">
    <source>
        <dbReference type="ARBA" id="ARBA00022603"/>
    </source>
</evidence>
<dbReference type="EMBL" id="JDYK01000004">
    <property type="protein sequence ID" value="EWS82043.1"/>
    <property type="molecule type" value="Genomic_DNA"/>
</dbReference>
<evidence type="ECO:0000256" key="1">
    <source>
        <dbReference type="ARBA" id="ARBA00022490"/>
    </source>
</evidence>
<dbReference type="HOGENOM" id="CLU_040288_1_0_11"/>
<dbReference type="STRING" id="396014.BF93_14590"/>
<reference evidence="6 7" key="1">
    <citation type="submission" date="2014-02" db="EMBL/GenBank/DDBJ databases">
        <title>Genome sequence of Brachybacterium phenoliresistens strain W13A50.</title>
        <authorList>
            <person name="Wang X."/>
        </authorList>
    </citation>
    <scope>NUCLEOTIDE SEQUENCE [LARGE SCALE GENOMIC DNA]</scope>
    <source>
        <strain evidence="6 7">W13A50</strain>
    </source>
</reference>
<dbReference type="InterPro" id="IPR029063">
    <property type="entry name" value="SAM-dependent_MTases_sf"/>
</dbReference>
<dbReference type="PATRIC" id="fig|396014.3.peg.1268"/>